<name>A0AAV5BXU6_ELECO</name>
<reference evidence="1" key="1">
    <citation type="journal article" date="2018" name="DNA Res.">
        <title>Multiple hybrid de novo genome assembly of finger millet, an orphan allotetraploid crop.</title>
        <authorList>
            <person name="Hatakeyama M."/>
            <person name="Aluri S."/>
            <person name="Balachadran M.T."/>
            <person name="Sivarajan S.R."/>
            <person name="Patrignani A."/>
            <person name="Gruter S."/>
            <person name="Poveda L."/>
            <person name="Shimizu-Inatsugi R."/>
            <person name="Baeten J."/>
            <person name="Francoijs K.J."/>
            <person name="Nataraja K.N."/>
            <person name="Reddy Y.A.N."/>
            <person name="Phadnis S."/>
            <person name="Ravikumar R.L."/>
            <person name="Schlapbach R."/>
            <person name="Sreeman S.M."/>
            <person name="Shimizu K.K."/>
        </authorList>
    </citation>
    <scope>NUCLEOTIDE SEQUENCE</scope>
</reference>
<dbReference type="EMBL" id="BQKI01000003">
    <property type="protein sequence ID" value="GJM91026.1"/>
    <property type="molecule type" value="Genomic_DNA"/>
</dbReference>
<protein>
    <submittedName>
        <fullName evidence="1">Uncharacterized protein</fullName>
    </submittedName>
</protein>
<proteinExistence type="predicted"/>
<dbReference type="PANTHER" id="PTHR33116">
    <property type="entry name" value="REVERSE TRANSCRIPTASE ZINC-BINDING DOMAIN-CONTAINING PROTEIN-RELATED-RELATED"/>
    <property type="match status" value="1"/>
</dbReference>
<accession>A0AAV5BXU6</accession>
<gene>
    <name evidence="1" type="primary">ga07361</name>
    <name evidence="1" type="ORF">PR202_ga07361</name>
</gene>
<dbReference type="Proteomes" id="UP001054889">
    <property type="component" value="Unassembled WGS sequence"/>
</dbReference>
<dbReference type="AlphaFoldDB" id="A0AAV5BXU6"/>
<reference evidence="1" key="2">
    <citation type="submission" date="2021-12" db="EMBL/GenBank/DDBJ databases">
        <title>Resequencing data analysis of finger millet.</title>
        <authorList>
            <person name="Hatakeyama M."/>
            <person name="Aluri S."/>
            <person name="Balachadran M.T."/>
            <person name="Sivarajan S.R."/>
            <person name="Poveda L."/>
            <person name="Shimizu-Inatsugi R."/>
            <person name="Schlapbach R."/>
            <person name="Sreeman S.M."/>
            <person name="Shimizu K.K."/>
        </authorList>
    </citation>
    <scope>NUCLEOTIDE SEQUENCE</scope>
</reference>
<comment type="caution">
    <text evidence="1">The sequence shown here is derived from an EMBL/GenBank/DDBJ whole genome shotgun (WGS) entry which is preliminary data.</text>
</comment>
<evidence type="ECO:0000313" key="1">
    <source>
        <dbReference type="EMBL" id="GJM91026.1"/>
    </source>
</evidence>
<evidence type="ECO:0000313" key="2">
    <source>
        <dbReference type="Proteomes" id="UP001054889"/>
    </source>
</evidence>
<sequence length="158" mass="17273">MHADSDNATKLKGILDGYCANSGQKLSVEKSSIFFSENTRVEVRAEVCEILNIMTESLSDKYLGLPVLVGTDRSDFFKHLVDRVQARINGWKEKLLSMGGKEVLIKSVAQAVLVYAIMVFKIPQSVCKGIQDALRNTGGGMMIHRGECIGKNGGSYVS</sequence>
<dbReference type="PANTHER" id="PTHR33116:SF86">
    <property type="entry name" value="REVERSE TRANSCRIPTASE DOMAIN-CONTAINING PROTEIN"/>
    <property type="match status" value="1"/>
</dbReference>
<organism evidence="1 2">
    <name type="scientific">Eleusine coracana subsp. coracana</name>
    <dbReference type="NCBI Taxonomy" id="191504"/>
    <lineage>
        <taxon>Eukaryota</taxon>
        <taxon>Viridiplantae</taxon>
        <taxon>Streptophyta</taxon>
        <taxon>Embryophyta</taxon>
        <taxon>Tracheophyta</taxon>
        <taxon>Spermatophyta</taxon>
        <taxon>Magnoliopsida</taxon>
        <taxon>Liliopsida</taxon>
        <taxon>Poales</taxon>
        <taxon>Poaceae</taxon>
        <taxon>PACMAD clade</taxon>
        <taxon>Chloridoideae</taxon>
        <taxon>Cynodonteae</taxon>
        <taxon>Eleusininae</taxon>
        <taxon>Eleusine</taxon>
    </lineage>
</organism>
<keyword evidence="2" id="KW-1185">Reference proteome</keyword>